<evidence type="ECO:0000313" key="2">
    <source>
        <dbReference type="EMBL" id="KGM49126.1"/>
    </source>
</evidence>
<accession>A0A0A0EDS0</accession>
<evidence type="ECO:0000313" key="3">
    <source>
        <dbReference type="Proteomes" id="UP000030004"/>
    </source>
</evidence>
<keyword evidence="1" id="KW-0812">Transmembrane</keyword>
<dbReference type="eggNOG" id="ENOG5032ZNG">
    <property type="taxonomic scope" value="Bacteria"/>
</dbReference>
<feature type="transmembrane region" description="Helical" evidence="1">
    <location>
        <begin position="94"/>
        <end position="120"/>
    </location>
</feature>
<dbReference type="OrthoDB" id="7874312at2"/>
<dbReference type="AlphaFoldDB" id="A0A0A0EDS0"/>
<organism evidence="2 3">
    <name type="scientific">Pseudooceanicola atlanticus</name>
    <dbReference type="NCBI Taxonomy" id="1461694"/>
    <lineage>
        <taxon>Bacteria</taxon>
        <taxon>Pseudomonadati</taxon>
        <taxon>Pseudomonadota</taxon>
        <taxon>Alphaproteobacteria</taxon>
        <taxon>Rhodobacterales</taxon>
        <taxon>Paracoccaceae</taxon>
        <taxon>Pseudooceanicola</taxon>
    </lineage>
</organism>
<sequence length="124" mass="13923">MFDPAHFQTRLKEAQTLLKRTFGGDPKTLKAGLRKAGRRLPRKARLAGREIVKAQPLAEHPKLQQQLDGEKLDKQFDRLIAGIKSVDMADRRKGAVLGALAATAFNLLVFFGLLLLFAMWRGWV</sequence>
<proteinExistence type="predicted"/>
<gene>
    <name evidence="2" type="ORF">ATO9_10635</name>
</gene>
<keyword evidence="1" id="KW-1133">Transmembrane helix</keyword>
<name>A0A0A0EDS0_9RHOB</name>
<reference evidence="2 3" key="1">
    <citation type="journal article" date="2015" name="Antonie Van Leeuwenhoek">
        <title>Pseudooceanicola atlanticus gen. nov. sp. nov., isolated from surface seawater of the Atlantic Ocean and reclassification of Oceanicola batsensis, Oceanicola marinus, Oceanicola nitratireducens, Oceanicola nanhaiensis, Oceanicola antarcticus and Oceanicola flagellatus, as Pseudooceanicola batsensis comb. nov., Pseudooceanicola marinus comb. nov., Pseudooceanicola nitratireducens comb. nov., Pseudooceanicola nanhaiensis comb. nov., Pseudooceanicola antarcticus comb. nov., and Pseudooceanicola flagellatus comb. nov.</title>
        <authorList>
            <person name="Lai Q."/>
            <person name="Li G."/>
            <person name="Liu X."/>
            <person name="Du Y."/>
            <person name="Sun F."/>
            <person name="Shao Z."/>
        </authorList>
    </citation>
    <scope>NUCLEOTIDE SEQUENCE [LARGE SCALE GENOMIC DNA]</scope>
    <source>
        <strain evidence="2 3">22II-s11g</strain>
    </source>
</reference>
<dbReference type="EMBL" id="AQQX01000003">
    <property type="protein sequence ID" value="KGM49126.1"/>
    <property type="molecule type" value="Genomic_DNA"/>
</dbReference>
<comment type="caution">
    <text evidence="2">The sequence shown here is derived from an EMBL/GenBank/DDBJ whole genome shotgun (WGS) entry which is preliminary data.</text>
</comment>
<dbReference type="Proteomes" id="UP000030004">
    <property type="component" value="Unassembled WGS sequence"/>
</dbReference>
<dbReference type="STRING" id="1461694.ATO9_10635"/>
<evidence type="ECO:0000256" key="1">
    <source>
        <dbReference type="SAM" id="Phobius"/>
    </source>
</evidence>
<keyword evidence="1" id="KW-0472">Membrane</keyword>
<keyword evidence="3" id="KW-1185">Reference proteome</keyword>
<dbReference type="RefSeq" id="WP_043748179.1">
    <property type="nucleotide sequence ID" value="NZ_AQQX01000003.1"/>
</dbReference>
<protein>
    <submittedName>
        <fullName evidence="2">Uncharacterized protein</fullName>
    </submittedName>
</protein>